<dbReference type="PANTHER" id="PTHR10882">
    <property type="entry name" value="DIPHTHINE SYNTHASE"/>
    <property type="match status" value="1"/>
</dbReference>
<feature type="binding site" evidence="6">
    <location>
        <position position="97"/>
    </location>
    <ligand>
        <name>S-adenosyl-L-methionine</name>
        <dbReference type="ChEBI" id="CHEBI:59789"/>
    </ligand>
</feature>
<dbReference type="AlphaFoldDB" id="A0A7J3SKV5"/>
<dbReference type="PANTHER" id="PTHR10882:SF0">
    <property type="entry name" value="DIPHTHINE METHYL ESTER SYNTHASE"/>
    <property type="match status" value="1"/>
</dbReference>
<dbReference type="NCBIfam" id="TIGR00522">
    <property type="entry name" value="dph5"/>
    <property type="match status" value="1"/>
</dbReference>
<proteinExistence type="inferred from homology"/>
<dbReference type="InterPro" id="IPR000878">
    <property type="entry name" value="4pyrrol_Mease"/>
</dbReference>
<evidence type="ECO:0000256" key="1">
    <source>
        <dbReference type="ARBA" id="ARBA00005156"/>
    </source>
</evidence>
<evidence type="ECO:0000259" key="7">
    <source>
        <dbReference type="Pfam" id="PF00590"/>
    </source>
</evidence>
<dbReference type="InterPro" id="IPR014777">
    <property type="entry name" value="4pyrrole_Mease_sub1"/>
</dbReference>
<dbReference type="GO" id="GO:0032259">
    <property type="term" value="P:methylation"/>
    <property type="evidence" value="ECO:0007669"/>
    <property type="project" value="UniProtKB-KW"/>
</dbReference>
<evidence type="ECO:0000256" key="6">
    <source>
        <dbReference type="PIRSR" id="PIRSR036432-1"/>
    </source>
</evidence>
<feature type="binding site" evidence="6">
    <location>
        <position position="240"/>
    </location>
    <ligand>
        <name>S-adenosyl-L-methionine</name>
        <dbReference type="ChEBI" id="CHEBI:59789"/>
    </ligand>
</feature>
<feature type="binding site" evidence="6">
    <location>
        <begin position="122"/>
        <end position="123"/>
    </location>
    <ligand>
        <name>S-adenosyl-L-methionine</name>
        <dbReference type="ChEBI" id="CHEBI:59789"/>
    </ligand>
</feature>
<evidence type="ECO:0000256" key="4">
    <source>
        <dbReference type="ARBA" id="ARBA00022679"/>
    </source>
</evidence>
<comment type="caution">
    <text evidence="8">The sequence shown here is derived from an EMBL/GenBank/DDBJ whole genome shotgun (WGS) entry which is preliminary data.</text>
</comment>
<dbReference type="InterPro" id="IPR004551">
    <property type="entry name" value="Dphthn_synthase"/>
</dbReference>
<comment type="similarity">
    <text evidence="2">Belongs to the diphthine synthase family.</text>
</comment>
<feature type="binding site" evidence="6">
    <location>
        <position position="15"/>
    </location>
    <ligand>
        <name>S-adenosyl-L-methionine</name>
        <dbReference type="ChEBI" id="CHEBI:59789"/>
    </ligand>
</feature>
<accession>A0A7J3SKV5</accession>
<feature type="binding site" evidence="6">
    <location>
        <position position="94"/>
    </location>
    <ligand>
        <name>S-adenosyl-L-methionine</name>
        <dbReference type="ChEBI" id="CHEBI:59789"/>
    </ligand>
</feature>
<protein>
    <submittedName>
        <fullName evidence="8">Diphthine synthase</fullName>
        <ecNumber evidence="8">2.1.1.98</ecNumber>
    </submittedName>
</protein>
<feature type="binding site" evidence="6">
    <location>
        <position position="174"/>
    </location>
    <ligand>
        <name>S-adenosyl-L-methionine</name>
        <dbReference type="ChEBI" id="CHEBI:59789"/>
    </ligand>
</feature>
<feature type="binding site" evidence="6">
    <location>
        <position position="216"/>
    </location>
    <ligand>
        <name>S-adenosyl-L-methionine</name>
        <dbReference type="ChEBI" id="CHEBI:59789"/>
    </ligand>
</feature>
<name>A0A7J3SKV5_9CREN</name>
<evidence type="ECO:0000256" key="2">
    <source>
        <dbReference type="ARBA" id="ARBA00006729"/>
    </source>
</evidence>
<gene>
    <name evidence="8" type="primary">dph5</name>
    <name evidence="8" type="ORF">ENW83_01985</name>
</gene>
<dbReference type="Gene3D" id="3.30.950.10">
    <property type="entry name" value="Methyltransferase, Cobalt-precorrin-4 Transmethylase, Domain 2"/>
    <property type="match status" value="1"/>
</dbReference>
<keyword evidence="5 6" id="KW-0949">S-adenosyl-L-methionine</keyword>
<dbReference type="SUPFAM" id="SSF53790">
    <property type="entry name" value="Tetrapyrrole methylase"/>
    <property type="match status" value="1"/>
</dbReference>
<dbReference type="Gene3D" id="3.40.1010.10">
    <property type="entry name" value="Cobalt-precorrin-4 Transmethylase, Domain 1"/>
    <property type="match status" value="1"/>
</dbReference>
<evidence type="ECO:0000256" key="3">
    <source>
        <dbReference type="ARBA" id="ARBA00022603"/>
    </source>
</evidence>
<dbReference type="EMBL" id="DTLS01000053">
    <property type="protein sequence ID" value="HGZ59963.1"/>
    <property type="molecule type" value="Genomic_DNA"/>
</dbReference>
<reference evidence="8" key="1">
    <citation type="journal article" date="2020" name="mSystems">
        <title>Genome- and Community-Level Interaction Insights into Carbon Utilization and Element Cycling Functions of Hydrothermarchaeota in Hydrothermal Sediment.</title>
        <authorList>
            <person name="Zhou Z."/>
            <person name="Liu Y."/>
            <person name="Xu W."/>
            <person name="Pan J."/>
            <person name="Luo Z.H."/>
            <person name="Li M."/>
        </authorList>
    </citation>
    <scope>NUCLEOTIDE SEQUENCE [LARGE SCALE GENOMIC DNA]</scope>
    <source>
        <strain evidence="8">SpSt-885</strain>
    </source>
</reference>
<dbReference type="PIRSF" id="PIRSF036432">
    <property type="entry name" value="Diphthine_synth"/>
    <property type="match status" value="1"/>
</dbReference>
<dbReference type="InterPro" id="IPR035996">
    <property type="entry name" value="4pyrrol_Methylase_sf"/>
</dbReference>
<dbReference type="GO" id="GO:0004164">
    <property type="term" value="F:diphthine synthase activity"/>
    <property type="evidence" value="ECO:0007669"/>
    <property type="project" value="UniProtKB-EC"/>
</dbReference>
<organism evidence="8">
    <name type="scientific">Fervidicoccus fontis</name>
    <dbReference type="NCBI Taxonomy" id="683846"/>
    <lineage>
        <taxon>Archaea</taxon>
        <taxon>Thermoproteota</taxon>
        <taxon>Thermoprotei</taxon>
        <taxon>Fervidicoccales</taxon>
        <taxon>Fervidicoccaceae</taxon>
        <taxon>Fervidicoccus</taxon>
    </lineage>
</organism>
<dbReference type="CDD" id="cd11647">
    <property type="entry name" value="DHP5_DphB"/>
    <property type="match status" value="1"/>
</dbReference>
<dbReference type="GO" id="GO:0017183">
    <property type="term" value="P:protein histidyl modification to diphthamide"/>
    <property type="evidence" value="ECO:0007669"/>
    <property type="project" value="UniProtKB-UniPathway"/>
</dbReference>
<keyword evidence="4 8" id="KW-0808">Transferase</keyword>
<dbReference type="EC" id="2.1.1.98" evidence="8"/>
<comment type="pathway">
    <text evidence="1">Protein modification; peptidyl-diphthamide biosynthesis.</text>
</comment>
<feature type="domain" description="Tetrapyrrole methylase" evidence="7">
    <location>
        <begin position="8"/>
        <end position="230"/>
    </location>
</feature>
<dbReference type="InterPro" id="IPR014776">
    <property type="entry name" value="4pyrrole_Mease_sub2"/>
</dbReference>
<evidence type="ECO:0000313" key="8">
    <source>
        <dbReference type="EMBL" id="HGZ59963.1"/>
    </source>
</evidence>
<sequence>MLKCDGEIFFVGLGLMEKHITVEAAEALRAADKIYVEGYTSFYYPDVYTSLKNLGIPEEKIKNVSRRDLEDNSGEELLRHASMGNKVALATVGDPFIATTHLALRLRFERYGCRVRYMPSVNIFSYSISKTGLFSYKFGESATVVYPRDGILSTYPYLVLEENLKRGLHTFFFLDIDEKFGPLNAAEAVKLLLRIESEERRGAFTEGTDVIIVERASWPDERIILTSAGKAKEKRLNPPHSLIVPGKLHFMEKESIEVFRT</sequence>
<dbReference type="Pfam" id="PF00590">
    <property type="entry name" value="TP_methylase"/>
    <property type="match status" value="1"/>
</dbReference>
<dbReference type="UniPathway" id="UPA00559"/>
<evidence type="ECO:0000256" key="5">
    <source>
        <dbReference type="ARBA" id="ARBA00022691"/>
    </source>
</evidence>
<keyword evidence="3 8" id="KW-0489">Methyltransferase</keyword>